<dbReference type="Gene3D" id="3.40.1350.10">
    <property type="match status" value="1"/>
</dbReference>
<dbReference type="InterPro" id="IPR011856">
    <property type="entry name" value="tRNA_endonuc-like_dom_sf"/>
</dbReference>
<dbReference type="AlphaFoldDB" id="X1BY91"/>
<evidence type="ECO:0000313" key="1">
    <source>
        <dbReference type="EMBL" id="GAH00801.1"/>
    </source>
</evidence>
<comment type="caution">
    <text evidence="1">The sequence shown here is derived from an EMBL/GenBank/DDBJ whole genome shotgun (WGS) entry which is preliminary data.</text>
</comment>
<feature type="non-terminal residue" evidence="1">
    <location>
        <position position="271"/>
    </location>
</feature>
<proteinExistence type="predicted"/>
<protein>
    <submittedName>
        <fullName evidence="1">Uncharacterized protein</fullName>
    </submittedName>
</protein>
<organism evidence="1">
    <name type="scientific">marine sediment metagenome</name>
    <dbReference type="NCBI Taxonomy" id="412755"/>
    <lineage>
        <taxon>unclassified sequences</taxon>
        <taxon>metagenomes</taxon>
        <taxon>ecological metagenomes</taxon>
    </lineage>
</organism>
<gene>
    <name evidence="1" type="ORF">S01H4_45648</name>
</gene>
<accession>X1BY91</accession>
<sequence>MISDKLKAKFEEVIEIRNIDWAIVEHVIQKDTNILRPIKGVAFEEYFKKILRNKYPDIDIKDGVGDSDVDIYVNVFKLQLKTPQSGSTRSKQQVGVALHKTHGNEKRPFNLYDRNNYVFEFLVVLHPESGIYIIPYKEIPEHKVWKGYLADPAIFEWNSYWLNKWSLIGLDFINNISIDNRRIPLKSELPTLSKETFLEDHEIIEMLCKPEYFRAAVMGLKGNIKEQWFIEYLEKLGYVVGEPTEAYSKYDALLTDKYGKQNKIQIKGTSK</sequence>
<name>X1BY91_9ZZZZ</name>
<dbReference type="GO" id="GO:0003676">
    <property type="term" value="F:nucleic acid binding"/>
    <property type="evidence" value="ECO:0007669"/>
    <property type="project" value="InterPro"/>
</dbReference>
<reference evidence="1" key="1">
    <citation type="journal article" date="2014" name="Front. Microbiol.">
        <title>High frequency of phylogenetically diverse reductive dehalogenase-homologous genes in deep subseafloor sedimentary metagenomes.</title>
        <authorList>
            <person name="Kawai M."/>
            <person name="Futagami T."/>
            <person name="Toyoda A."/>
            <person name="Takaki Y."/>
            <person name="Nishi S."/>
            <person name="Hori S."/>
            <person name="Arai W."/>
            <person name="Tsubouchi T."/>
            <person name="Morono Y."/>
            <person name="Uchiyama I."/>
            <person name="Ito T."/>
            <person name="Fujiyama A."/>
            <person name="Inagaki F."/>
            <person name="Takami H."/>
        </authorList>
    </citation>
    <scope>NUCLEOTIDE SEQUENCE</scope>
    <source>
        <strain evidence="1">Expedition CK06-06</strain>
    </source>
</reference>
<dbReference type="EMBL" id="BART01025429">
    <property type="protein sequence ID" value="GAH00801.1"/>
    <property type="molecule type" value="Genomic_DNA"/>
</dbReference>